<dbReference type="Proteomes" id="UP001240984">
    <property type="component" value="Unassembled WGS sequence"/>
</dbReference>
<keyword evidence="3 5" id="KW-0238">DNA-binding</keyword>
<dbReference type="Gene3D" id="1.10.357.10">
    <property type="entry name" value="Tetracycline Repressor, domain 2"/>
    <property type="match status" value="1"/>
</dbReference>
<dbReference type="PANTHER" id="PTHR30055">
    <property type="entry name" value="HTH-TYPE TRANSCRIPTIONAL REGULATOR RUTR"/>
    <property type="match status" value="1"/>
</dbReference>
<sequence length="212" mass="22716">MSPRPPASARLDRGQILDGAMAIADRDGVDALSLRKLAADLKVTPMALYWHFKDKDALLDELVERLLSEAVPPEADGLDAMAAGLLRALLAHPGLAGITPVRFMRTDAGITLSERTIGLLRAEGHSPIAAAQLSMFILNGIVNLAVNRPGDLAVHDPAAREALVTAKRGRLKSLDPAAYPHLTETADHFLGLADEEDYYARGLAYILAGARR</sequence>
<evidence type="ECO:0000313" key="8">
    <source>
        <dbReference type="Proteomes" id="UP001240984"/>
    </source>
</evidence>
<evidence type="ECO:0000256" key="5">
    <source>
        <dbReference type="PROSITE-ProRule" id="PRU00335"/>
    </source>
</evidence>
<keyword evidence="2" id="KW-0805">Transcription regulation</keyword>
<reference evidence="7 8" key="1">
    <citation type="submission" date="2023-07" db="EMBL/GenBank/DDBJ databases">
        <title>Sequencing the genomes of 1000 actinobacteria strains.</title>
        <authorList>
            <person name="Klenk H.-P."/>
        </authorList>
    </citation>
    <scope>NUCLEOTIDE SEQUENCE [LARGE SCALE GENOMIC DNA]</scope>
    <source>
        <strain evidence="7 8">DSM 44710</strain>
    </source>
</reference>
<dbReference type="EMBL" id="JAUSRA010000001">
    <property type="protein sequence ID" value="MDP9793380.1"/>
    <property type="molecule type" value="Genomic_DNA"/>
</dbReference>
<dbReference type="PRINTS" id="PR00455">
    <property type="entry name" value="HTHTETR"/>
</dbReference>
<evidence type="ECO:0000313" key="7">
    <source>
        <dbReference type="EMBL" id="MDP9793380.1"/>
    </source>
</evidence>
<keyword evidence="1" id="KW-0678">Repressor</keyword>
<dbReference type="InterPro" id="IPR036271">
    <property type="entry name" value="Tet_transcr_reg_TetR-rel_C_sf"/>
</dbReference>
<evidence type="ECO:0000256" key="3">
    <source>
        <dbReference type="ARBA" id="ARBA00023125"/>
    </source>
</evidence>
<comment type="caution">
    <text evidence="7">The sequence shown here is derived from an EMBL/GenBank/DDBJ whole genome shotgun (WGS) entry which is preliminary data.</text>
</comment>
<dbReference type="Pfam" id="PF00440">
    <property type="entry name" value="TetR_N"/>
    <property type="match status" value="1"/>
</dbReference>
<dbReference type="RefSeq" id="WP_306828414.1">
    <property type="nucleotide sequence ID" value="NZ_JAUSRA010000001.1"/>
</dbReference>
<keyword evidence="4" id="KW-0804">Transcription</keyword>
<feature type="DNA-binding region" description="H-T-H motif" evidence="5">
    <location>
        <begin position="33"/>
        <end position="52"/>
    </location>
</feature>
<dbReference type="PRINTS" id="PR00400">
    <property type="entry name" value="TETREPRESSOR"/>
</dbReference>
<dbReference type="InterPro" id="IPR004111">
    <property type="entry name" value="Repressor_TetR_C"/>
</dbReference>
<dbReference type="SUPFAM" id="SSF48498">
    <property type="entry name" value="Tetracyclin repressor-like, C-terminal domain"/>
    <property type="match status" value="1"/>
</dbReference>
<keyword evidence="8" id="KW-1185">Reference proteome</keyword>
<proteinExistence type="predicted"/>
<evidence type="ECO:0000256" key="4">
    <source>
        <dbReference type="ARBA" id="ARBA00023163"/>
    </source>
</evidence>
<dbReference type="InterPro" id="IPR001647">
    <property type="entry name" value="HTH_TetR"/>
</dbReference>
<name>A0ABT9MPM7_9ACTN</name>
<accession>A0ABT9MPM7</accession>
<dbReference type="PROSITE" id="PS50977">
    <property type="entry name" value="HTH_TETR_2"/>
    <property type="match status" value="1"/>
</dbReference>
<dbReference type="InterPro" id="IPR003012">
    <property type="entry name" value="Tet_transcr_reg_TetR"/>
</dbReference>
<dbReference type="InterPro" id="IPR050109">
    <property type="entry name" value="HTH-type_TetR-like_transc_reg"/>
</dbReference>
<protein>
    <submittedName>
        <fullName evidence="7">AcrR family transcriptional regulator</fullName>
    </submittedName>
</protein>
<evidence type="ECO:0000256" key="1">
    <source>
        <dbReference type="ARBA" id="ARBA00022491"/>
    </source>
</evidence>
<evidence type="ECO:0000256" key="2">
    <source>
        <dbReference type="ARBA" id="ARBA00023015"/>
    </source>
</evidence>
<dbReference type="InterPro" id="IPR009057">
    <property type="entry name" value="Homeodomain-like_sf"/>
</dbReference>
<feature type="domain" description="HTH tetR-type" evidence="6">
    <location>
        <begin position="10"/>
        <end position="70"/>
    </location>
</feature>
<gene>
    <name evidence="7" type="ORF">J2S43_001892</name>
</gene>
<evidence type="ECO:0000259" key="6">
    <source>
        <dbReference type="PROSITE" id="PS50977"/>
    </source>
</evidence>
<organism evidence="7 8">
    <name type="scientific">Catenuloplanes nepalensis</name>
    <dbReference type="NCBI Taxonomy" id="587533"/>
    <lineage>
        <taxon>Bacteria</taxon>
        <taxon>Bacillati</taxon>
        <taxon>Actinomycetota</taxon>
        <taxon>Actinomycetes</taxon>
        <taxon>Micromonosporales</taxon>
        <taxon>Micromonosporaceae</taxon>
        <taxon>Catenuloplanes</taxon>
    </lineage>
</organism>
<dbReference type="Pfam" id="PF02909">
    <property type="entry name" value="TetR_C_1"/>
    <property type="match status" value="1"/>
</dbReference>
<dbReference type="PANTHER" id="PTHR30055:SF151">
    <property type="entry name" value="TRANSCRIPTIONAL REGULATORY PROTEIN"/>
    <property type="match status" value="1"/>
</dbReference>
<dbReference type="SUPFAM" id="SSF46689">
    <property type="entry name" value="Homeodomain-like"/>
    <property type="match status" value="1"/>
</dbReference>